<dbReference type="Proteomes" id="UP000824120">
    <property type="component" value="Chromosome 5"/>
</dbReference>
<feature type="non-terminal residue" evidence="2">
    <location>
        <position position="1"/>
    </location>
</feature>
<name>A0A9J5Z3R6_SOLCO</name>
<evidence type="ECO:0000313" key="3">
    <source>
        <dbReference type="Proteomes" id="UP000824120"/>
    </source>
</evidence>
<sequence>NEEGKICKASNPFDQSPINQIFTFYSSVLSHNGKEQIGGENEQSAHHQAILRSSTSRPMTQSMTMLEDGIWIEEQSKDTKLQKETKQAERMKKSKPSDRQVHLVSHRMERTKLAREKSSWRITEWFRDAMLDRPKLETLRMQKGYGNDQRADRRAQLTSPSDSS</sequence>
<dbReference type="AlphaFoldDB" id="A0A9J5Z3R6"/>
<evidence type="ECO:0000256" key="1">
    <source>
        <dbReference type="SAM" id="MobiDB-lite"/>
    </source>
</evidence>
<feature type="region of interest" description="Disordered" evidence="1">
    <location>
        <begin position="141"/>
        <end position="164"/>
    </location>
</feature>
<organism evidence="2 3">
    <name type="scientific">Solanum commersonii</name>
    <name type="common">Commerson's wild potato</name>
    <name type="synonym">Commerson's nightshade</name>
    <dbReference type="NCBI Taxonomy" id="4109"/>
    <lineage>
        <taxon>Eukaryota</taxon>
        <taxon>Viridiplantae</taxon>
        <taxon>Streptophyta</taxon>
        <taxon>Embryophyta</taxon>
        <taxon>Tracheophyta</taxon>
        <taxon>Spermatophyta</taxon>
        <taxon>Magnoliopsida</taxon>
        <taxon>eudicotyledons</taxon>
        <taxon>Gunneridae</taxon>
        <taxon>Pentapetalae</taxon>
        <taxon>asterids</taxon>
        <taxon>lamiids</taxon>
        <taxon>Solanales</taxon>
        <taxon>Solanaceae</taxon>
        <taxon>Solanoideae</taxon>
        <taxon>Solaneae</taxon>
        <taxon>Solanum</taxon>
    </lineage>
</organism>
<keyword evidence="3" id="KW-1185">Reference proteome</keyword>
<dbReference type="EMBL" id="JACXVP010000005">
    <property type="protein sequence ID" value="KAG5605710.1"/>
    <property type="molecule type" value="Genomic_DNA"/>
</dbReference>
<accession>A0A9J5Z3R6</accession>
<evidence type="ECO:0000313" key="2">
    <source>
        <dbReference type="EMBL" id="KAG5605710.1"/>
    </source>
</evidence>
<comment type="caution">
    <text evidence="2">The sequence shown here is derived from an EMBL/GenBank/DDBJ whole genome shotgun (WGS) entry which is preliminary data.</text>
</comment>
<gene>
    <name evidence="2" type="ORF">H5410_027202</name>
</gene>
<feature type="region of interest" description="Disordered" evidence="1">
    <location>
        <begin position="77"/>
        <end position="103"/>
    </location>
</feature>
<proteinExistence type="predicted"/>
<reference evidence="2 3" key="1">
    <citation type="submission" date="2020-09" db="EMBL/GenBank/DDBJ databases">
        <title>De no assembly of potato wild relative species, Solanum commersonii.</title>
        <authorList>
            <person name="Cho K."/>
        </authorList>
    </citation>
    <scope>NUCLEOTIDE SEQUENCE [LARGE SCALE GENOMIC DNA]</scope>
    <source>
        <strain evidence="2">LZ3.2</strain>
        <tissue evidence="2">Leaf</tissue>
    </source>
</reference>
<protein>
    <submittedName>
        <fullName evidence="2">Uncharacterized protein</fullName>
    </submittedName>
</protein>